<feature type="region of interest" description="Disordered" evidence="3">
    <location>
        <begin position="331"/>
        <end position="352"/>
    </location>
</feature>
<evidence type="ECO:0000256" key="1">
    <source>
        <dbReference type="ARBA" id="ARBA00023054"/>
    </source>
</evidence>
<reference evidence="4 5" key="1">
    <citation type="submission" date="2023-10" db="EMBL/GenBank/DDBJ databases">
        <title>Chromosome-scale genome assembly provides insights into flower coloration mechanisms of Canna indica.</title>
        <authorList>
            <person name="Li C."/>
        </authorList>
    </citation>
    <scope>NUCLEOTIDE SEQUENCE [LARGE SCALE GENOMIC DNA]</scope>
    <source>
        <tissue evidence="4">Flower</tissue>
    </source>
</reference>
<accession>A0AAQ3QTB3</accession>
<feature type="region of interest" description="Disordered" evidence="3">
    <location>
        <begin position="400"/>
        <end position="442"/>
    </location>
</feature>
<keyword evidence="5" id="KW-1185">Reference proteome</keyword>
<proteinExistence type="predicted"/>
<evidence type="ECO:0000313" key="5">
    <source>
        <dbReference type="Proteomes" id="UP001327560"/>
    </source>
</evidence>
<keyword evidence="1 2" id="KW-0175">Coiled coil</keyword>
<evidence type="ECO:0000313" key="4">
    <source>
        <dbReference type="EMBL" id="WOL20413.1"/>
    </source>
</evidence>
<dbReference type="GO" id="GO:0055028">
    <property type="term" value="C:cortical microtubule"/>
    <property type="evidence" value="ECO:0007669"/>
    <property type="project" value="TreeGrafter"/>
</dbReference>
<feature type="coiled-coil region" evidence="2">
    <location>
        <begin position="138"/>
        <end position="200"/>
    </location>
</feature>
<dbReference type="InterPro" id="IPR040265">
    <property type="entry name" value="CHUP1/IPGA1-like"/>
</dbReference>
<feature type="compositionally biased region" description="Acidic residues" evidence="3">
    <location>
        <begin position="341"/>
        <end position="352"/>
    </location>
</feature>
<evidence type="ECO:0000256" key="3">
    <source>
        <dbReference type="SAM" id="MobiDB-lite"/>
    </source>
</evidence>
<dbReference type="GO" id="GO:0072699">
    <property type="term" value="P:protein localization to cortical microtubule cytoskeleton"/>
    <property type="evidence" value="ECO:0007669"/>
    <property type="project" value="TreeGrafter"/>
</dbReference>
<gene>
    <name evidence="4" type="ORF">Cni_G29218</name>
</gene>
<evidence type="ECO:0000256" key="2">
    <source>
        <dbReference type="SAM" id="Coils"/>
    </source>
</evidence>
<dbReference type="Proteomes" id="UP001327560">
    <property type="component" value="Chromosome 9"/>
</dbReference>
<name>A0AAQ3QTB3_9LILI</name>
<organism evidence="4 5">
    <name type="scientific">Canna indica</name>
    <name type="common">Indian-shot</name>
    <dbReference type="NCBI Taxonomy" id="4628"/>
    <lineage>
        <taxon>Eukaryota</taxon>
        <taxon>Viridiplantae</taxon>
        <taxon>Streptophyta</taxon>
        <taxon>Embryophyta</taxon>
        <taxon>Tracheophyta</taxon>
        <taxon>Spermatophyta</taxon>
        <taxon>Magnoliopsida</taxon>
        <taxon>Liliopsida</taxon>
        <taxon>Zingiberales</taxon>
        <taxon>Cannaceae</taxon>
        <taxon>Canna</taxon>
    </lineage>
</organism>
<feature type="coiled-coil region" evidence="2">
    <location>
        <begin position="225"/>
        <end position="283"/>
    </location>
</feature>
<dbReference type="PANTHER" id="PTHR31342">
    <property type="entry name" value="PROTEIN CHUP1, CHLOROPLASTIC"/>
    <property type="match status" value="1"/>
</dbReference>
<sequence>MMMENSRTCLLLKLGVAFAAPLAGFIFSYFHFPIDETEETRRKARISSVPVGCGRGLKLGLFILQNEEVPTINVVHGASIKLANNISLQSLRSFGREVVKQQFAEQEQKEIFYLRNLVQSLWDKNRSLEREMLGCDRLKDQETIVRELEKQLKLKSMEAKCSNQKLKLAASGRYAIERQLESAKLEIEQLRRRLGSVNEQAKVKAASLEQRSKTVDVGFETMMRLKELEDEAAKARKEKSTLEQKSLELEERLVSISALEEETNQLKQVKEDLEKKIEQIHSDHCADVEELVHLRWINACLRYELRGRQEKTKAKPRIEWLHLRNGNINEAECSSSPESNYEYEEEAPCDDDSSSFVVKKTTSSSRTSKFLGRIKKLVLRKGVDRRNKLAAAVNRQKCARESDDETGRSSVDSIDSCFTEERSPNGDHSIIYSHFGETEATN</sequence>
<dbReference type="EMBL" id="CP136898">
    <property type="protein sequence ID" value="WOL20413.1"/>
    <property type="molecule type" value="Genomic_DNA"/>
</dbReference>
<dbReference type="PANTHER" id="PTHR31342:SF4">
    <property type="entry name" value="ACTIN BINDING PROTEIN FAMILY"/>
    <property type="match status" value="1"/>
</dbReference>
<dbReference type="AlphaFoldDB" id="A0AAQ3QTB3"/>
<protein>
    <submittedName>
        <fullName evidence="4">Protein CHUP1, chloroplastic-like isoform X2</fullName>
    </submittedName>
</protein>